<dbReference type="PANTHER" id="PTHR13479:SF40">
    <property type="entry name" value="SMALL RIBOSOMAL SUBUNIT PROTEIN BS18M"/>
    <property type="match status" value="1"/>
</dbReference>
<dbReference type="GO" id="GO:0070181">
    <property type="term" value="F:small ribosomal subunit rRNA binding"/>
    <property type="evidence" value="ECO:0007669"/>
    <property type="project" value="TreeGrafter"/>
</dbReference>
<dbReference type="AlphaFoldDB" id="A7TPN9"/>
<comment type="similarity">
    <text evidence="1">Belongs to the bacterial ribosomal protein bS18 family.</text>
</comment>
<reference evidence="5 6" key="1">
    <citation type="journal article" date="2007" name="Proc. Natl. Acad. Sci. U.S.A.">
        <title>Independent sorting-out of thousands of duplicated gene pairs in two yeast species descended from a whole-genome duplication.</title>
        <authorList>
            <person name="Scannell D.R."/>
            <person name="Frank A.C."/>
            <person name="Conant G.C."/>
            <person name="Byrne K.P."/>
            <person name="Woolfit M."/>
            <person name="Wolfe K.H."/>
        </authorList>
    </citation>
    <scope>NUCLEOTIDE SEQUENCE [LARGE SCALE GENOMIC DNA]</scope>
    <source>
        <strain evidence="6">ATCC 22028 / DSM 70294 / BCRC 21397 / CBS 2163 / NBRC 10782 / NRRL Y-8283 / UCD 57-17</strain>
    </source>
</reference>
<evidence type="ECO:0000313" key="5">
    <source>
        <dbReference type="EMBL" id="EDO15784.1"/>
    </source>
</evidence>
<proteinExistence type="inferred from homology"/>
<dbReference type="KEGG" id="vpo:Kpol_478p20"/>
<protein>
    <recommendedName>
        <fullName evidence="4">Small ribosomal subunit protein bS18m</fullName>
    </recommendedName>
</protein>
<dbReference type="Gene3D" id="4.10.640.10">
    <property type="entry name" value="Ribosomal protein S18"/>
    <property type="match status" value="1"/>
</dbReference>
<dbReference type="SUPFAM" id="SSF46911">
    <property type="entry name" value="Ribosomal protein S18"/>
    <property type="match status" value="1"/>
</dbReference>
<dbReference type="InParanoid" id="A7TPN9"/>
<dbReference type="RefSeq" id="XP_001643642.1">
    <property type="nucleotide sequence ID" value="XM_001643592.1"/>
</dbReference>
<accession>A7TPN9</accession>
<dbReference type="PANTHER" id="PTHR13479">
    <property type="entry name" value="30S RIBOSOMAL PROTEIN S18"/>
    <property type="match status" value="1"/>
</dbReference>
<dbReference type="GO" id="GO:0032543">
    <property type="term" value="P:mitochondrial translation"/>
    <property type="evidence" value="ECO:0007669"/>
    <property type="project" value="TreeGrafter"/>
</dbReference>
<evidence type="ECO:0000313" key="6">
    <source>
        <dbReference type="Proteomes" id="UP000000267"/>
    </source>
</evidence>
<dbReference type="GO" id="GO:0005763">
    <property type="term" value="C:mitochondrial small ribosomal subunit"/>
    <property type="evidence" value="ECO:0007669"/>
    <property type="project" value="EnsemblFungi"/>
</dbReference>
<sequence>MLSMNFKNCWKLNNLRGFSSSSLINSSFKVNITPVQKTKLDLTQVNNELAESEQKTQIDAKFSRRFKLSSTYDPFDFSLAKLHLDTKFKTKSNSKNDIFEVCGINPLDLYSNPEYLSHFLSSTGRILHRDVTGLSVKNQRRMSKAVRRCQAIGLLPKTCRDSSFVSAKRGGARV</sequence>
<evidence type="ECO:0000256" key="3">
    <source>
        <dbReference type="ARBA" id="ARBA00023274"/>
    </source>
</evidence>
<dbReference type="PhylomeDB" id="A7TPN9"/>
<dbReference type="HOGENOM" id="CLU_082177_2_0_1"/>
<evidence type="ECO:0000256" key="2">
    <source>
        <dbReference type="ARBA" id="ARBA00022980"/>
    </source>
</evidence>
<dbReference type="InterPro" id="IPR036870">
    <property type="entry name" value="Ribosomal_bS18_sf"/>
</dbReference>
<evidence type="ECO:0000256" key="4">
    <source>
        <dbReference type="ARBA" id="ARBA00035264"/>
    </source>
</evidence>
<keyword evidence="2" id="KW-0689">Ribosomal protein</keyword>
<dbReference type="STRING" id="436907.A7TPN9"/>
<gene>
    <name evidence="5" type="ORF">Kpol_478p20</name>
</gene>
<dbReference type="GO" id="GO:0003735">
    <property type="term" value="F:structural constituent of ribosome"/>
    <property type="evidence" value="ECO:0007669"/>
    <property type="project" value="EnsemblFungi"/>
</dbReference>
<dbReference type="Proteomes" id="UP000000267">
    <property type="component" value="Unassembled WGS sequence"/>
</dbReference>
<keyword evidence="3" id="KW-0687">Ribonucleoprotein</keyword>
<dbReference type="FunCoup" id="A7TPN9">
    <property type="interactions" value="207"/>
</dbReference>
<organism evidence="6">
    <name type="scientific">Vanderwaltozyma polyspora (strain ATCC 22028 / DSM 70294 / BCRC 21397 / CBS 2163 / NBRC 10782 / NRRL Y-8283 / UCD 57-17)</name>
    <name type="common">Kluyveromyces polysporus</name>
    <dbReference type="NCBI Taxonomy" id="436907"/>
    <lineage>
        <taxon>Eukaryota</taxon>
        <taxon>Fungi</taxon>
        <taxon>Dikarya</taxon>
        <taxon>Ascomycota</taxon>
        <taxon>Saccharomycotina</taxon>
        <taxon>Saccharomycetes</taxon>
        <taxon>Saccharomycetales</taxon>
        <taxon>Saccharomycetaceae</taxon>
        <taxon>Vanderwaltozyma</taxon>
    </lineage>
</organism>
<evidence type="ECO:0000256" key="1">
    <source>
        <dbReference type="ARBA" id="ARBA00005589"/>
    </source>
</evidence>
<dbReference type="OrthoDB" id="21463at2759"/>
<dbReference type="GeneID" id="5543874"/>
<dbReference type="eggNOG" id="KOG3162">
    <property type="taxonomic scope" value="Eukaryota"/>
</dbReference>
<keyword evidence="6" id="KW-1185">Reference proteome</keyword>
<dbReference type="Pfam" id="PF01084">
    <property type="entry name" value="Ribosomal_S18"/>
    <property type="match status" value="1"/>
</dbReference>
<dbReference type="OMA" id="IANTRYH"/>
<name>A7TPN9_VANPO</name>
<dbReference type="InterPro" id="IPR001648">
    <property type="entry name" value="Ribosomal_bS18"/>
</dbReference>
<dbReference type="PRINTS" id="PR00974">
    <property type="entry name" value="RIBOSOMALS18"/>
</dbReference>
<dbReference type="EMBL" id="DS480445">
    <property type="protein sequence ID" value="EDO15784.1"/>
    <property type="molecule type" value="Genomic_DNA"/>
</dbReference>